<organism evidence="3 4">
    <name type="scientific">Novipirellula herctigrandis</name>
    <dbReference type="NCBI Taxonomy" id="2527986"/>
    <lineage>
        <taxon>Bacteria</taxon>
        <taxon>Pseudomonadati</taxon>
        <taxon>Planctomycetota</taxon>
        <taxon>Planctomycetia</taxon>
        <taxon>Pirellulales</taxon>
        <taxon>Pirellulaceae</taxon>
        <taxon>Novipirellula</taxon>
    </lineage>
</organism>
<gene>
    <name evidence="3" type="ORF">CA13_21070</name>
</gene>
<dbReference type="AlphaFoldDB" id="A0A5C5Z1H3"/>
<sequence length="488" mass="54050">MPKLQDPKPTPADASGQSETDPHPAEKEDFFSEQTIKRSAPPWLISTVFHLMLLLILALISTPAGSSLGDLMLVIGSSEGTEEDGLTEFSIDPSDTPVLASEIETESESDVDIASIFNEMNLSDTNELASIAVGIGPMVDVSTPMFNGRSGAMKRTLLALYGGTAKTQEAVELGLAWLSRNQLPNGSWSMQGPYSDGAVAENKPAATAMALLAFLGDGNTHQSGDYAKNVDKGIKWLVRQQSRSGFMAKDARGHEQAYAQAQATIVLCELYAMTKDSWLRDRAQLAIDYAEDAQGHEGGWRYYPKSDSDTSVTGWFVMALQSGISGGLDVDRNILYNVEGYLDAAQHFEGAAYGYQARSNPSAAMTAEGLLCRQYLGWPRNHPAMTEGIDALLDTNPFSIRNRDVYYWYYATQIMHHYGGKPWKQWNLRMRSELPMTQEKRGRQQGSWDPQSDEWGSSGRLYTTCLSLYCLEVYYRHMPLYADWSNEQ</sequence>
<keyword evidence="4" id="KW-1185">Reference proteome</keyword>
<keyword evidence="3" id="KW-0456">Lyase</keyword>
<dbReference type="OrthoDB" id="238862at2"/>
<dbReference type="InterPro" id="IPR008930">
    <property type="entry name" value="Terpenoid_cyclase/PrenylTrfase"/>
</dbReference>
<keyword evidence="2" id="KW-1133">Transmembrane helix</keyword>
<name>A0A5C5Z1H3_9BACT</name>
<evidence type="ECO:0000256" key="2">
    <source>
        <dbReference type="SAM" id="Phobius"/>
    </source>
</evidence>
<dbReference type="Gene3D" id="1.50.10.20">
    <property type="match status" value="2"/>
</dbReference>
<dbReference type="RefSeq" id="WP_146395848.1">
    <property type="nucleotide sequence ID" value="NZ_SJPJ01000001.1"/>
</dbReference>
<comment type="caution">
    <text evidence="3">The sequence shown here is derived from an EMBL/GenBank/DDBJ whole genome shotgun (WGS) entry which is preliminary data.</text>
</comment>
<proteinExistence type="predicted"/>
<feature type="region of interest" description="Disordered" evidence="1">
    <location>
        <begin position="1"/>
        <end position="29"/>
    </location>
</feature>
<keyword evidence="2" id="KW-0812">Transmembrane</keyword>
<keyword evidence="2" id="KW-0472">Membrane</keyword>
<dbReference type="Proteomes" id="UP000315010">
    <property type="component" value="Unassembled WGS sequence"/>
</dbReference>
<accession>A0A5C5Z1H3</accession>
<dbReference type="EMBL" id="SJPJ01000001">
    <property type="protein sequence ID" value="TWT80661.1"/>
    <property type="molecule type" value="Genomic_DNA"/>
</dbReference>
<feature type="transmembrane region" description="Helical" evidence="2">
    <location>
        <begin position="43"/>
        <end position="62"/>
    </location>
</feature>
<protein>
    <submittedName>
        <fullName evidence="3">Pectic acid lyase</fullName>
    </submittedName>
</protein>
<evidence type="ECO:0000313" key="4">
    <source>
        <dbReference type="Proteomes" id="UP000315010"/>
    </source>
</evidence>
<dbReference type="CDD" id="cd00688">
    <property type="entry name" value="ISOPREN_C2_like"/>
    <property type="match status" value="1"/>
</dbReference>
<feature type="compositionally biased region" description="Basic and acidic residues" evidence="1">
    <location>
        <begin position="20"/>
        <end position="29"/>
    </location>
</feature>
<dbReference type="SUPFAM" id="SSF48239">
    <property type="entry name" value="Terpenoid cyclases/Protein prenyltransferases"/>
    <property type="match status" value="1"/>
</dbReference>
<reference evidence="3 4" key="1">
    <citation type="submission" date="2019-02" db="EMBL/GenBank/DDBJ databases">
        <title>Deep-cultivation of Planctomycetes and their phenomic and genomic characterization uncovers novel biology.</title>
        <authorList>
            <person name="Wiegand S."/>
            <person name="Jogler M."/>
            <person name="Boedeker C."/>
            <person name="Pinto D."/>
            <person name="Vollmers J."/>
            <person name="Rivas-Marin E."/>
            <person name="Kohn T."/>
            <person name="Peeters S.H."/>
            <person name="Heuer A."/>
            <person name="Rast P."/>
            <person name="Oberbeckmann S."/>
            <person name="Bunk B."/>
            <person name="Jeske O."/>
            <person name="Meyerdierks A."/>
            <person name="Storesund J.E."/>
            <person name="Kallscheuer N."/>
            <person name="Luecker S."/>
            <person name="Lage O.M."/>
            <person name="Pohl T."/>
            <person name="Merkel B.J."/>
            <person name="Hornburger P."/>
            <person name="Mueller R.-W."/>
            <person name="Bruemmer F."/>
            <person name="Labrenz M."/>
            <person name="Spormann A.M."/>
            <person name="Op Den Camp H."/>
            <person name="Overmann J."/>
            <person name="Amann R."/>
            <person name="Jetten M.S.M."/>
            <person name="Mascher T."/>
            <person name="Medema M.H."/>
            <person name="Devos D.P."/>
            <person name="Kaster A.-K."/>
            <person name="Ovreas L."/>
            <person name="Rohde M."/>
            <person name="Galperin M.Y."/>
            <person name="Jogler C."/>
        </authorList>
    </citation>
    <scope>NUCLEOTIDE SEQUENCE [LARGE SCALE GENOMIC DNA]</scope>
    <source>
        <strain evidence="3 4">CA13</strain>
    </source>
</reference>
<dbReference type="GO" id="GO:0016829">
    <property type="term" value="F:lyase activity"/>
    <property type="evidence" value="ECO:0007669"/>
    <property type="project" value="UniProtKB-KW"/>
</dbReference>
<evidence type="ECO:0000256" key="1">
    <source>
        <dbReference type="SAM" id="MobiDB-lite"/>
    </source>
</evidence>
<evidence type="ECO:0000313" key="3">
    <source>
        <dbReference type="EMBL" id="TWT80661.1"/>
    </source>
</evidence>